<dbReference type="AlphaFoldDB" id="A0A2P2JVK0"/>
<protein>
    <submittedName>
        <fullName evidence="1">Uncharacterized protein LOC105134973</fullName>
    </submittedName>
</protein>
<dbReference type="EMBL" id="GGEC01017023">
    <property type="protein sequence ID" value="MBW97506.1"/>
    <property type="molecule type" value="Transcribed_RNA"/>
</dbReference>
<name>A0A2P2JVK0_RHIMU</name>
<evidence type="ECO:0000313" key="1">
    <source>
        <dbReference type="EMBL" id="MBW97506.1"/>
    </source>
</evidence>
<sequence length="53" mass="5728">MISINYLLGSCSTLNNVFDVVASRSVIAVDGKVGMLCQQNHLQSLHPSHMQAV</sequence>
<proteinExistence type="predicted"/>
<accession>A0A2P2JVK0</accession>
<reference evidence="1" key="1">
    <citation type="submission" date="2018-02" db="EMBL/GenBank/DDBJ databases">
        <title>Rhizophora mucronata_Transcriptome.</title>
        <authorList>
            <person name="Meera S.P."/>
            <person name="Sreeshan A."/>
            <person name="Augustine A."/>
        </authorList>
    </citation>
    <scope>NUCLEOTIDE SEQUENCE</scope>
    <source>
        <tissue evidence="1">Leaf</tissue>
    </source>
</reference>
<organism evidence="1">
    <name type="scientific">Rhizophora mucronata</name>
    <name type="common">Asiatic mangrove</name>
    <dbReference type="NCBI Taxonomy" id="61149"/>
    <lineage>
        <taxon>Eukaryota</taxon>
        <taxon>Viridiplantae</taxon>
        <taxon>Streptophyta</taxon>
        <taxon>Embryophyta</taxon>
        <taxon>Tracheophyta</taxon>
        <taxon>Spermatophyta</taxon>
        <taxon>Magnoliopsida</taxon>
        <taxon>eudicotyledons</taxon>
        <taxon>Gunneridae</taxon>
        <taxon>Pentapetalae</taxon>
        <taxon>rosids</taxon>
        <taxon>fabids</taxon>
        <taxon>Malpighiales</taxon>
        <taxon>Rhizophoraceae</taxon>
        <taxon>Rhizophora</taxon>
    </lineage>
</organism>